<dbReference type="InterPro" id="IPR029439">
    <property type="entry name" value="Wzt_C"/>
</dbReference>
<dbReference type="RefSeq" id="WP_307634449.1">
    <property type="nucleotide sequence ID" value="NZ_JAUSQL010000001.1"/>
</dbReference>
<keyword evidence="2" id="KW-0813">Transport</keyword>
<dbReference type="PANTHER" id="PTHR46743">
    <property type="entry name" value="TEICHOIC ACIDS EXPORT ATP-BINDING PROTEIN TAGH"/>
    <property type="match status" value="1"/>
</dbReference>
<organism evidence="6 7">
    <name type="scientific">Trueperella abortisuis</name>
    <dbReference type="NCBI Taxonomy" id="445930"/>
    <lineage>
        <taxon>Bacteria</taxon>
        <taxon>Bacillati</taxon>
        <taxon>Actinomycetota</taxon>
        <taxon>Actinomycetes</taxon>
        <taxon>Actinomycetales</taxon>
        <taxon>Actinomycetaceae</taxon>
        <taxon>Trueperella</taxon>
    </lineage>
</organism>
<dbReference type="Pfam" id="PF14524">
    <property type="entry name" value="Wzt_C"/>
    <property type="match status" value="1"/>
</dbReference>
<dbReference type="InterPro" id="IPR015860">
    <property type="entry name" value="ABC_transpr_TagH-like"/>
</dbReference>
<dbReference type="InterPro" id="IPR003439">
    <property type="entry name" value="ABC_transporter-like_ATP-bd"/>
</dbReference>
<dbReference type="Gene3D" id="3.40.50.300">
    <property type="entry name" value="P-loop containing nucleotide triphosphate hydrolases"/>
    <property type="match status" value="1"/>
</dbReference>
<dbReference type="SMART" id="SM00382">
    <property type="entry name" value="AAA"/>
    <property type="match status" value="1"/>
</dbReference>
<dbReference type="SUPFAM" id="SSF52540">
    <property type="entry name" value="P-loop containing nucleoside triphosphate hydrolases"/>
    <property type="match status" value="1"/>
</dbReference>
<evidence type="ECO:0000313" key="6">
    <source>
        <dbReference type="EMBL" id="MDP9831823.1"/>
    </source>
</evidence>
<evidence type="ECO:0000256" key="4">
    <source>
        <dbReference type="ARBA" id="ARBA00022840"/>
    </source>
</evidence>
<evidence type="ECO:0000313" key="7">
    <source>
        <dbReference type="Proteomes" id="UP001230145"/>
    </source>
</evidence>
<feature type="domain" description="ABC transporter" evidence="5">
    <location>
        <begin position="5"/>
        <end position="246"/>
    </location>
</feature>
<name>A0ABT9PGI1_9ACTO</name>
<proteinExistence type="inferred from homology"/>
<comment type="caution">
    <text evidence="6">The sequence shown here is derived from an EMBL/GenBank/DDBJ whole genome shotgun (WGS) entry which is preliminary data.</text>
</comment>
<comment type="similarity">
    <text evidence="1">Belongs to the ABC transporter superfamily.</text>
</comment>
<dbReference type="InterPro" id="IPR050683">
    <property type="entry name" value="Bact_Polysacc_Export_ATP-bd"/>
</dbReference>
<gene>
    <name evidence="6" type="ORF">J2S45_000502</name>
</gene>
<evidence type="ECO:0000256" key="1">
    <source>
        <dbReference type="ARBA" id="ARBA00005417"/>
    </source>
</evidence>
<dbReference type="PANTHER" id="PTHR46743:SF2">
    <property type="entry name" value="TEICHOIC ACIDS EXPORT ATP-BINDING PROTEIN TAGH"/>
    <property type="match status" value="1"/>
</dbReference>
<protein>
    <submittedName>
        <fullName evidence="6">ABC-2 type transport system ATP-binding protein</fullName>
    </submittedName>
</protein>
<keyword evidence="7" id="KW-1185">Reference proteome</keyword>
<dbReference type="EMBL" id="JAUSQL010000001">
    <property type="protein sequence ID" value="MDP9831823.1"/>
    <property type="molecule type" value="Genomic_DNA"/>
</dbReference>
<dbReference type="GO" id="GO:0005524">
    <property type="term" value="F:ATP binding"/>
    <property type="evidence" value="ECO:0007669"/>
    <property type="project" value="UniProtKB-KW"/>
</dbReference>
<evidence type="ECO:0000259" key="5">
    <source>
        <dbReference type="PROSITE" id="PS50893"/>
    </source>
</evidence>
<dbReference type="Pfam" id="PF00005">
    <property type="entry name" value="ABC_tran"/>
    <property type="match status" value="1"/>
</dbReference>
<reference evidence="6 7" key="1">
    <citation type="submission" date="2023-07" db="EMBL/GenBank/DDBJ databases">
        <title>Sequencing the genomes of 1000 actinobacteria strains.</title>
        <authorList>
            <person name="Klenk H.-P."/>
        </authorList>
    </citation>
    <scope>NUCLEOTIDE SEQUENCE [LARGE SCALE GENOMIC DNA]</scope>
    <source>
        <strain evidence="6 7">DSM 19515</strain>
    </source>
</reference>
<accession>A0ABT9PGI1</accession>
<evidence type="ECO:0000256" key="3">
    <source>
        <dbReference type="ARBA" id="ARBA00022741"/>
    </source>
</evidence>
<sequence>MNNAVEVRDVTKSFKIYSERNNTLKSAIMRGRRSVHTDFQALKGLSLDVPQGSTFALVGDNGSGKSTLLKCIAKILVPNSGTIARNGRIAAMLEVGSGFHPELSGRDNIYLNGSILGMSRADIDSRLDEIIDFSGVEAFIDQPVKNYSSGMYVRLGFSVAIHTEPDILLVDEILAVGDAAFQEKCSKKFVDLKHEGRTVVVVSHSVPQLKQMADHAAWLKDGELQKVGPAADVLDDYADSTRFFTGIDDAGRVRWGTGEARVERVEILRADGSPVMGSVPTGEELIFRLHYTAHQRIDKPVFGFSLSSNDGTYLWGNNTRDQHFSIDYIEGPGTIDLRVPNLVLQPGLYTVDGSVVNTTTEHVYDYVREANGIAVRNGVPFESGGYVILDGRWSMPGRDESDYWGRPGKRHLEA</sequence>
<keyword evidence="3" id="KW-0547">Nucleotide-binding</keyword>
<dbReference type="CDD" id="cd03220">
    <property type="entry name" value="ABC_KpsT_Wzt"/>
    <property type="match status" value="1"/>
</dbReference>
<dbReference type="InterPro" id="IPR003593">
    <property type="entry name" value="AAA+_ATPase"/>
</dbReference>
<keyword evidence="4 6" id="KW-0067">ATP-binding</keyword>
<dbReference type="PROSITE" id="PS50893">
    <property type="entry name" value="ABC_TRANSPORTER_2"/>
    <property type="match status" value="1"/>
</dbReference>
<dbReference type="Proteomes" id="UP001230145">
    <property type="component" value="Unassembled WGS sequence"/>
</dbReference>
<evidence type="ECO:0000256" key="2">
    <source>
        <dbReference type="ARBA" id="ARBA00022448"/>
    </source>
</evidence>
<dbReference type="Gene3D" id="2.70.50.60">
    <property type="entry name" value="abc- transporter (atp binding component) like domain"/>
    <property type="match status" value="1"/>
</dbReference>
<dbReference type="CDD" id="cd10147">
    <property type="entry name" value="Wzt_C-like"/>
    <property type="match status" value="1"/>
</dbReference>
<dbReference type="InterPro" id="IPR027417">
    <property type="entry name" value="P-loop_NTPase"/>
</dbReference>